<protein>
    <submittedName>
        <fullName evidence="8">Pathogenesis-related protein PRB1-2</fullName>
    </submittedName>
</protein>
<evidence type="ECO:0000256" key="2">
    <source>
        <dbReference type="ARBA" id="ARBA00009923"/>
    </source>
</evidence>
<dbReference type="GO" id="GO:0005576">
    <property type="term" value="C:extracellular region"/>
    <property type="evidence" value="ECO:0007669"/>
    <property type="project" value="InterPro"/>
</dbReference>
<dbReference type="InterPro" id="IPR018244">
    <property type="entry name" value="Allrgn_V5/Tpx1_CS"/>
</dbReference>
<reference evidence="8" key="1">
    <citation type="submission" date="2015-06" db="UniProtKB">
        <authorList>
            <consortium name="EnsemblPlants"/>
        </authorList>
    </citation>
    <scope>IDENTIFICATION</scope>
</reference>
<dbReference type="ExpressionAtlas" id="N1QR34">
    <property type="expression patterns" value="baseline"/>
</dbReference>
<dbReference type="InterPro" id="IPR014044">
    <property type="entry name" value="CAP_dom"/>
</dbReference>
<evidence type="ECO:0000256" key="3">
    <source>
        <dbReference type="ARBA" id="ARBA00022729"/>
    </source>
</evidence>
<dbReference type="PANTHER" id="PTHR10334">
    <property type="entry name" value="CYSTEINE-RICH SECRETORY PROTEIN-RELATED"/>
    <property type="match status" value="1"/>
</dbReference>
<name>N1QR34_AEGTA</name>
<keyword evidence="7" id="KW-0873">Pyrrolidone carboxylic acid</keyword>
<evidence type="ECO:0000256" key="4">
    <source>
        <dbReference type="ARBA" id="ARBA00022821"/>
    </source>
</evidence>
<evidence type="ECO:0000256" key="6">
    <source>
        <dbReference type="ARBA" id="ARBA00023265"/>
    </source>
</evidence>
<dbReference type="PRINTS" id="PR00837">
    <property type="entry name" value="V5TPXLIKE"/>
</dbReference>
<evidence type="ECO:0000313" key="8">
    <source>
        <dbReference type="EnsemblPlants" id="EMT00919"/>
    </source>
</evidence>
<dbReference type="Pfam" id="PF00188">
    <property type="entry name" value="CAP"/>
    <property type="match status" value="1"/>
</dbReference>
<dbReference type="AlphaFoldDB" id="N1QR34"/>
<evidence type="ECO:0000256" key="7">
    <source>
        <dbReference type="ARBA" id="ARBA00023283"/>
    </source>
</evidence>
<keyword evidence="3" id="KW-0732">Signal</keyword>
<dbReference type="SUPFAM" id="SSF55797">
    <property type="entry name" value="PR-1-like"/>
    <property type="match status" value="1"/>
</dbReference>
<sequence length="248" mass="27037">MASSKSSLAMFALVIVMAVVAGVSAQNTPQDFVNLHNRARAADGVGPVTWDNSVARFAQDYANKRAADCRLQHSGGPFGENIFWGSGQSWTAANAVKSWVDEKRNYHLNSNTCDAGKVCGHYTQVVWRKSTRIGCARVVCTGNRGVFITCNYNPPGNFNGERPFAFLTLDAEAYGCQRCKNAKNLKIKSDVLLKKTRSITILLCALHKIHANGANTSQKRCLILPPGRHRSEGTRQGPGPQGQNSKEL</sequence>
<dbReference type="GO" id="GO:0006952">
    <property type="term" value="P:defense response"/>
    <property type="evidence" value="ECO:0007669"/>
    <property type="project" value="UniProtKB-KW"/>
</dbReference>
<proteinExistence type="inferred from homology"/>
<dbReference type="SMART" id="SM00198">
    <property type="entry name" value="SCP"/>
    <property type="match status" value="1"/>
</dbReference>
<comment type="function">
    <text evidence="1">Probably involved in the defense reaction of plants against pathogens.</text>
</comment>
<dbReference type="FunFam" id="3.40.33.10:FF:000009">
    <property type="entry name" value="Pathogenesis-related protein 1"/>
    <property type="match status" value="1"/>
</dbReference>
<dbReference type="EnsemblPlants" id="EMT00919">
    <property type="protein sequence ID" value="EMT00919"/>
    <property type="gene ID" value="F775_26562"/>
</dbReference>
<accession>N1QR34</accession>
<dbReference type="PRINTS" id="PR00838">
    <property type="entry name" value="V5ALLERGEN"/>
</dbReference>
<organism evidence="8">
    <name type="scientific">Aegilops tauschii</name>
    <name type="common">Tausch's goatgrass</name>
    <name type="synonym">Aegilops squarrosa</name>
    <dbReference type="NCBI Taxonomy" id="37682"/>
    <lineage>
        <taxon>Eukaryota</taxon>
        <taxon>Viridiplantae</taxon>
        <taxon>Streptophyta</taxon>
        <taxon>Embryophyta</taxon>
        <taxon>Tracheophyta</taxon>
        <taxon>Spermatophyta</taxon>
        <taxon>Magnoliopsida</taxon>
        <taxon>Liliopsida</taxon>
        <taxon>Poales</taxon>
        <taxon>Poaceae</taxon>
        <taxon>BOP clade</taxon>
        <taxon>Pooideae</taxon>
        <taxon>Triticodae</taxon>
        <taxon>Triticeae</taxon>
        <taxon>Triticinae</taxon>
        <taxon>Aegilops</taxon>
    </lineage>
</organism>
<dbReference type="InterPro" id="IPR002413">
    <property type="entry name" value="V5_allergen-like"/>
</dbReference>
<dbReference type="CDD" id="cd05381">
    <property type="entry name" value="CAP_PR-1"/>
    <property type="match status" value="1"/>
</dbReference>
<evidence type="ECO:0000256" key="1">
    <source>
        <dbReference type="ARBA" id="ARBA00003143"/>
    </source>
</evidence>
<keyword evidence="6" id="KW-0568">Pathogenesis-related protein</keyword>
<keyword evidence="5" id="KW-1015">Disulfide bond</keyword>
<dbReference type="InterPro" id="IPR035940">
    <property type="entry name" value="CAP_sf"/>
</dbReference>
<dbReference type="PROSITE" id="PS01009">
    <property type="entry name" value="CRISP_1"/>
    <property type="match status" value="1"/>
</dbReference>
<evidence type="ECO:0000256" key="5">
    <source>
        <dbReference type="ARBA" id="ARBA00023157"/>
    </source>
</evidence>
<comment type="similarity">
    <text evidence="2">Belongs to the CRISP family.</text>
</comment>
<dbReference type="Gene3D" id="3.40.33.10">
    <property type="entry name" value="CAP"/>
    <property type="match status" value="1"/>
</dbReference>
<dbReference type="PROSITE" id="PS01010">
    <property type="entry name" value="CRISP_2"/>
    <property type="match status" value="1"/>
</dbReference>
<dbReference type="InterPro" id="IPR001283">
    <property type="entry name" value="CRISP-related"/>
</dbReference>
<keyword evidence="4" id="KW-0611">Plant defense</keyword>